<sequence length="310" mass="35582">MKLYKKKYSPPNVFLSLEHLLKLEVFSSTLQISDSKNKSNSILSGQYASKLRGRGLDFEEVRPYIFGDDIRNIDWKVTAKTGKTHTKIFTEEKEKPVFIFVDQSSSMGFGSKNKTKAFVAGEIASIIAHKTKKKGDRVGGLVFGEDYEIITPKRDARNSIYFLQKIVEANQNIYNYDIKDFDNSLAEMFAKVNNIVTHDYVVFIISDFHRYNPAVIKYLSQLGLHNDIIMIKVFDELEDHIPNAQLTITNKTKQINLNGKNSKTKEKVEATFEKEFTDFKSELSKYNITLLKVNCCNPIEEELLEVFSNL</sequence>
<comment type="caution">
    <text evidence="2">The sequence shown here is derived from an EMBL/GenBank/DDBJ whole genome shotgun (WGS) entry which is preliminary data.</text>
</comment>
<dbReference type="Proteomes" id="UP000308713">
    <property type="component" value="Unassembled WGS sequence"/>
</dbReference>
<organism evidence="2 3">
    <name type="scientific">Allotamlana fucoidanivorans</name>
    <dbReference type="NCBI Taxonomy" id="2583814"/>
    <lineage>
        <taxon>Bacteria</taxon>
        <taxon>Pseudomonadati</taxon>
        <taxon>Bacteroidota</taxon>
        <taxon>Flavobacteriia</taxon>
        <taxon>Flavobacteriales</taxon>
        <taxon>Flavobacteriaceae</taxon>
        <taxon>Allotamlana</taxon>
    </lineage>
</organism>
<dbReference type="EMBL" id="VDCS01000013">
    <property type="protein sequence ID" value="TNJ42511.1"/>
    <property type="molecule type" value="Genomic_DNA"/>
</dbReference>
<dbReference type="AlphaFoldDB" id="A0A5C4SFW7"/>
<feature type="domain" description="DUF58" evidence="1">
    <location>
        <begin position="60"/>
        <end position="258"/>
    </location>
</feature>
<protein>
    <submittedName>
        <fullName evidence="2">DUF58 domain-containing protein</fullName>
    </submittedName>
</protein>
<evidence type="ECO:0000313" key="3">
    <source>
        <dbReference type="Proteomes" id="UP000308713"/>
    </source>
</evidence>
<name>A0A5C4SFW7_9FLAO</name>
<dbReference type="SUPFAM" id="SSF53300">
    <property type="entry name" value="vWA-like"/>
    <property type="match status" value="1"/>
</dbReference>
<evidence type="ECO:0000259" key="1">
    <source>
        <dbReference type="Pfam" id="PF01882"/>
    </source>
</evidence>
<dbReference type="Pfam" id="PF01882">
    <property type="entry name" value="DUF58"/>
    <property type="match status" value="1"/>
</dbReference>
<reference evidence="2 3" key="1">
    <citation type="submission" date="2019-05" db="EMBL/GenBank/DDBJ databases">
        <title>Tamlana fucoidanivorans sp. nov., isolated from the surface of algae collected from Fujian province in China.</title>
        <authorList>
            <person name="Li J."/>
        </authorList>
    </citation>
    <scope>NUCLEOTIDE SEQUENCE [LARGE SCALE GENOMIC DNA]</scope>
    <source>
        <strain evidence="2 3">CW2-9</strain>
    </source>
</reference>
<dbReference type="PANTHER" id="PTHR33608">
    <property type="entry name" value="BLL2464 PROTEIN"/>
    <property type="match status" value="1"/>
</dbReference>
<dbReference type="InterPro" id="IPR002881">
    <property type="entry name" value="DUF58"/>
</dbReference>
<accession>A0A5C4SFW7</accession>
<dbReference type="PANTHER" id="PTHR33608:SF12">
    <property type="entry name" value="DUF58 DOMAIN-CONTAINING PROTEIN"/>
    <property type="match status" value="1"/>
</dbReference>
<keyword evidence="3" id="KW-1185">Reference proteome</keyword>
<dbReference type="OrthoDB" id="9776116at2"/>
<dbReference type="InterPro" id="IPR036465">
    <property type="entry name" value="vWFA_dom_sf"/>
</dbReference>
<gene>
    <name evidence="2" type="ORF">FGF67_13520</name>
</gene>
<dbReference type="RefSeq" id="WP_139698294.1">
    <property type="nucleotide sequence ID" value="NZ_CP074074.1"/>
</dbReference>
<evidence type="ECO:0000313" key="2">
    <source>
        <dbReference type="EMBL" id="TNJ42511.1"/>
    </source>
</evidence>
<proteinExistence type="predicted"/>